<name>A0A3A9YX86_9ACTN</name>
<reference evidence="2 3" key="1">
    <citation type="journal article" date="2004" name="Syst. Appl. Microbiol.">
        <title>Cryptoendolithic actinomycetes from antarctic sandstone rock samples: Micromonospora endolithica sp. nov. and two isolates related to Micromonospora coerulea Jensen 1932.</title>
        <authorList>
            <person name="Hirsch P."/>
            <person name="Mevs U."/>
            <person name="Kroppenstedt R.M."/>
            <person name="Schumann P."/>
            <person name="Stackebrandt E."/>
        </authorList>
    </citation>
    <scope>NUCLEOTIDE SEQUENCE [LARGE SCALE GENOMIC DNA]</scope>
    <source>
        <strain evidence="2 3">JCM 12677</strain>
    </source>
</reference>
<dbReference type="EMBL" id="RBAK01000013">
    <property type="protein sequence ID" value="RKN40643.1"/>
    <property type="molecule type" value="Genomic_DNA"/>
</dbReference>
<comment type="caution">
    <text evidence="2">The sequence shown here is derived from an EMBL/GenBank/DDBJ whole genome shotgun (WGS) entry which is preliminary data.</text>
</comment>
<keyword evidence="3" id="KW-1185">Reference proteome</keyword>
<evidence type="ECO:0000313" key="2">
    <source>
        <dbReference type="EMBL" id="RKN40643.1"/>
    </source>
</evidence>
<sequence length="135" mass="13704">MANAVGQDGDALIPLAALRRQSAAVTTVITTNPGRRGGRRPAPAALNREDVTVSPPIARTRRKLVAFAVLTVVASLVGLPGATVVALAAVSVAIPVAVACAGGGALLRDLLVPGDRRRRGGGLGHTTEQGERFVT</sequence>
<keyword evidence="1" id="KW-0812">Transmembrane</keyword>
<accession>A0A3A9YX86</accession>
<dbReference type="Proteomes" id="UP000281726">
    <property type="component" value="Unassembled WGS sequence"/>
</dbReference>
<keyword evidence="1" id="KW-0472">Membrane</keyword>
<dbReference type="OrthoDB" id="3776971at2"/>
<feature type="transmembrane region" description="Helical" evidence="1">
    <location>
        <begin position="92"/>
        <end position="111"/>
    </location>
</feature>
<feature type="transmembrane region" description="Helical" evidence="1">
    <location>
        <begin position="64"/>
        <end position="86"/>
    </location>
</feature>
<evidence type="ECO:0000256" key="1">
    <source>
        <dbReference type="SAM" id="Phobius"/>
    </source>
</evidence>
<protein>
    <submittedName>
        <fullName evidence="2">Uncharacterized protein</fullName>
    </submittedName>
</protein>
<evidence type="ECO:0000313" key="3">
    <source>
        <dbReference type="Proteomes" id="UP000281726"/>
    </source>
</evidence>
<keyword evidence="1" id="KW-1133">Transmembrane helix</keyword>
<gene>
    <name evidence="2" type="ORF">D7223_26285</name>
</gene>
<organism evidence="2 3">
    <name type="scientific">Micromonospora endolithica</name>
    <dbReference type="NCBI Taxonomy" id="230091"/>
    <lineage>
        <taxon>Bacteria</taxon>
        <taxon>Bacillati</taxon>
        <taxon>Actinomycetota</taxon>
        <taxon>Actinomycetes</taxon>
        <taxon>Micromonosporales</taxon>
        <taxon>Micromonosporaceae</taxon>
        <taxon>Micromonospora</taxon>
    </lineage>
</organism>
<proteinExistence type="predicted"/>
<dbReference type="AlphaFoldDB" id="A0A3A9YX86"/>
<dbReference type="RefSeq" id="WP_120731151.1">
    <property type="nucleotide sequence ID" value="NZ_RBAK01000013.1"/>
</dbReference>